<name>A0A0S4QLS9_9ACTN</name>
<protein>
    <submittedName>
        <fullName evidence="5">Cyclohexanecarboxylate-CoA ligase</fullName>
    </submittedName>
</protein>
<proteinExistence type="inferred from homology"/>
<dbReference type="Gene3D" id="3.30.300.30">
    <property type="match status" value="1"/>
</dbReference>
<dbReference type="InterPro" id="IPR042099">
    <property type="entry name" value="ANL_N_sf"/>
</dbReference>
<dbReference type="InterPro" id="IPR000873">
    <property type="entry name" value="AMP-dep_synth/lig_dom"/>
</dbReference>
<sequence length="567" mass="60774">MEIPTVSDRYDRPAVDHYYASGRWGKETLGQILARQAGERGDKTFITDGDASMTYRQVYEAALRLAVGLKTRGVRAGDRVAVQLPNWAEFAVAAAAVARVGAVMVPIMPIYRRDEVGHVLDDADVRAVVTPATFKGFDHLGMFRSLAADRPALHSILVARDDAAVRASGAHAGGPGAEVLSLSAVSADIEPSLAEVTLGSPVGPDDPFVIVYTSGTTARPKGCLHTFNTYASGARALGTAFGYTEDDVQFGPSPITHTTGLVTSVLLPLLHGGATHVMPEWDPVRGLAEIARYRCSVAVAATTFLQMALEAYDPDRHDASSLRVWVCAGAPIPRSLVERARALLPDTRILSLYGRSENLTTTTCTVGDDPERALTSDGAALPFSQVQIVDEAGEPVPAGTEGDIAYKGPTHMLGYLGRPEDTAALFTPHGFSRSGDLGVMDADGFVRVTGRTKDIIIRGGMNISVREIEDLLAAHQAVRAVAVVGMPDERLGERACCYVVPADPADPPTLPELKEYLQNRGIALQKTPERLELLDAMPMTATGKIQKHVLRQEIAQRIERTEIPART</sequence>
<accession>A0A0S4QLS9</accession>
<dbReference type="AlphaFoldDB" id="A0A0S4QLS9"/>
<evidence type="ECO:0000256" key="1">
    <source>
        <dbReference type="ARBA" id="ARBA00006432"/>
    </source>
</evidence>
<evidence type="ECO:0000313" key="5">
    <source>
        <dbReference type="EMBL" id="CUU56519.1"/>
    </source>
</evidence>
<feature type="domain" description="AMP-binding enzyme C-terminal" evidence="4">
    <location>
        <begin position="467"/>
        <end position="544"/>
    </location>
</feature>
<dbReference type="Pfam" id="PF13193">
    <property type="entry name" value="AMP-binding_C"/>
    <property type="match status" value="1"/>
</dbReference>
<gene>
    <name evidence="5" type="ORF">Ga0074812_10847</name>
</gene>
<feature type="domain" description="AMP-dependent synthetase/ligase" evidence="3">
    <location>
        <begin position="34"/>
        <end position="416"/>
    </location>
</feature>
<dbReference type="PANTHER" id="PTHR43201:SF5">
    <property type="entry name" value="MEDIUM-CHAIN ACYL-COA LIGASE ACSF2, MITOCHONDRIAL"/>
    <property type="match status" value="1"/>
</dbReference>
<evidence type="ECO:0000259" key="3">
    <source>
        <dbReference type="Pfam" id="PF00501"/>
    </source>
</evidence>
<dbReference type="GO" id="GO:0006631">
    <property type="term" value="P:fatty acid metabolic process"/>
    <property type="evidence" value="ECO:0007669"/>
    <property type="project" value="TreeGrafter"/>
</dbReference>
<dbReference type="Pfam" id="PF00501">
    <property type="entry name" value="AMP-binding"/>
    <property type="match status" value="1"/>
</dbReference>
<evidence type="ECO:0000259" key="4">
    <source>
        <dbReference type="Pfam" id="PF13193"/>
    </source>
</evidence>
<dbReference type="GO" id="GO:0031956">
    <property type="term" value="F:medium-chain fatty acid-CoA ligase activity"/>
    <property type="evidence" value="ECO:0007669"/>
    <property type="project" value="TreeGrafter"/>
</dbReference>
<dbReference type="EMBL" id="FAOZ01000008">
    <property type="protein sequence ID" value="CUU56519.1"/>
    <property type="molecule type" value="Genomic_DNA"/>
</dbReference>
<dbReference type="InterPro" id="IPR045851">
    <property type="entry name" value="AMP-bd_C_sf"/>
</dbReference>
<evidence type="ECO:0000313" key="6">
    <source>
        <dbReference type="Proteomes" id="UP000198802"/>
    </source>
</evidence>
<evidence type="ECO:0000256" key="2">
    <source>
        <dbReference type="ARBA" id="ARBA00022598"/>
    </source>
</evidence>
<dbReference type="PANTHER" id="PTHR43201">
    <property type="entry name" value="ACYL-COA SYNTHETASE"/>
    <property type="match status" value="1"/>
</dbReference>
<keyword evidence="2 5" id="KW-0436">Ligase</keyword>
<comment type="similarity">
    <text evidence="1">Belongs to the ATP-dependent AMP-binding enzyme family.</text>
</comment>
<dbReference type="RefSeq" id="WP_091277036.1">
    <property type="nucleotide sequence ID" value="NZ_FAOZ01000008.1"/>
</dbReference>
<dbReference type="InterPro" id="IPR025110">
    <property type="entry name" value="AMP-bd_C"/>
</dbReference>
<reference evidence="6" key="1">
    <citation type="submission" date="2015-11" db="EMBL/GenBank/DDBJ databases">
        <authorList>
            <person name="Varghese N."/>
        </authorList>
    </citation>
    <scope>NUCLEOTIDE SEQUENCE [LARGE SCALE GENOMIC DNA]</scope>
    <source>
        <strain evidence="6">DSM 45899</strain>
    </source>
</reference>
<organism evidence="5 6">
    <name type="scientific">Parafrankia irregularis</name>
    <dbReference type="NCBI Taxonomy" id="795642"/>
    <lineage>
        <taxon>Bacteria</taxon>
        <taxon>Bacillati</taxon>
        <taxon>Actinomycetota</taxon>
        <taxon>Actinomycetes</taxon>
        <taxon>Frankiales</taxon>
        <taxon>Frankiaceae</taxon>
        <taxon>Parafrankia</taxon>
    </lineage>
</organism>
<dbReference type="SUPFAM" id="SSF56801">
    <property type="entry name" value="Acetyl-CoA synthetase-like"/>
    <property type="match status" value="1"/>
</dbReference>
<dbReference type="Proteomes" id="UP000198802">
    <property type="component" value="Unassembled WGS sequence"/>
</dbReference>
<dbReference type="Gene3D" id="3.40.50.12780">
    <property type="entry name" value="N-terminal domain of ligase-like"/>
    <property type="match status" value="1"/>
</dbReference>
<keyword evidence="6" id="KW-1185">Reference proteome</keyword>